<keyword evidence="10" id="KW-1185">Reference proteome</keyword>
<reference evidence="10" key="2">
    <citation type="journal article" date="2019" name="Int. J. Syst. Evol. Microbiol.">
        <title>The Global Catalogue of Microorganisms (GCM) 10K type strain sequencing project: providing services to taxonomists for standard genome sequencing and annotation.</title>
        <authorList>
            <consortium name="The Broad Institute Genomics Platform"/>
            <consortium name="The Broad Institute Genome Sequencing Center for Infectious Disease"/>
            <person name="Wu L."/>
            <person name="Ma J."/>
        </authorList>
    </citation>
    <scope>NUCLEOTIDE SEQUENCE [LARGE SCALE GENOMIC DNA]</scope>
    <source>
        <strain evidence="10">JCM 10667</strain>
    </source>
</reference>
<comment type="similarity">
    <text evidence="1">Belongs to the ABC transporter superfamily.</text>
</comment>
<dbReference type="CDD" id="cd03257">
    <property type="entry name" value="ABC_NikE_OppD_transporters"/>
    <property type="match status" value="1"/>
</dbReference>
<dbReference type="Proteomes" id="UP001501427">
    <property type="component" value="Unassembled WGS sequence"/>
</dbReference>
<protein>
    <submittedName>
        <fullName evidence="8">Peptide/nickel transport system ATP-binding protein/oligopeptide transport system ATP-binding protein</fullName>
    </submittedName>
</protein>
<dbReference type="GO" id="GO:0005524">
    <property type="term" value="F:ATP binding"/>
    <property type="evidence" value="ECO:0007669"/>
    <property type="project" value="UniProtKB-KW"/>
</dbReference>
<evidence type="ECO:0000256" key="1">
    <source>
        <dbReference type="ARBA" id="ARBA00005417"/>
    </source>
</evidence>
<organism evidence="8 9">
    <name type="scientific">Actinomadura livida</name>
    <dbReference type="NCBI Taxonomy" id="79909"/>
    <lineage>
        <taxon>Bacteria</taxon>
        <taxon>Bacillati</taxon>
        <taxon>Actinomycetota</taxon>
        <taxon>Actinomycetes</taxon>
        <taxon>Streptosporangiales</taxon>
        <taxon>Thermomonosporaceae</taxon>
        <taxon>Actinomadura</taxon>
    </lineage>
</organism>
<feature type="region of interest" description="Disordered" evidence="5">
    <location>
        <begin position="1"/>
        <end position="24"/>
    </location>
</feature>
<dbReference type="PROSITE" id="PS00211">
    <property type="entry name" value="ABC_TRANSPORTER_1"/>
    <property type="match status" value="1"/>
</dbReference>
<dbReference type="GO" id="GO:0055085">
    <property type="term" value="P:transmembrane transport"/>
    <property type="evidence" value="ECO:0007669"/>
    <property type="project" value="UniProtKB-ARBA"/>
</dbReference>
<reference evidence="7" key="4">
    <citation type="submission" date="2023-12" db="EMBL/GenBank/DDBJ databases">
        <authorList>
            <person name="Sun Q."/>
            <person name="Inoue M."/>
        </authorList>
    </citation>
    <scope>NUCLEOTIDE SEQUENCE</scope>
    <source>
        <strain evidence="7">JCM 10667</strain>
    </source>
</reference>
<evidence type="ECO:0000256" key="2">
    <source>
        <dbReference type="ARBA" id="ARBA00022448"/>
    </source>
</evidence>
<dbReference type="InterPro" id="IPR013563">
    <property type="entry name" value="Oligopep_ABC_C"/>
</dbReference>
<evidence type="ECO:0000256" key="3">
    <source>
        <dbReference type="ARBA" id="ARBA00022741"/>
    </source>
</evidence>
<dbReference type="RefSeq" id="WP_373293531.1">
    <property type="nucleotide sequence ID" value="NZ_BAAAHD010000077.1"/>
</dbReference>
<accession>A0A7W7IE70</accession>
<keyword evidence="4 8" id="KW-0067">ATP-binding</keyword>
<name>A0A7W7IE70_9ACTN</name>
<dbReference type="InterPro" id="IPR003593">
    <property type="entry name" value="AAA+_ATPase"/>
</dbReference>
<feature type="domain" description="ABC transporter" evidence="6">
    <location>
        <begin position="31"/>
        <end position="281"/>
    </location>
</feature>
<comment type="caution">
    <text evidence="8">The sequence shown here is derived from an EMBL/GenBank/DDBJ whole genome shotgun (WGS) entry which is preliminary data.</text>
</comment>
<dbReference type="InterPro" id="IPR050319">
    <property type="entry name" value="ABC_transp_ATP-bind"/>
</dbReference>
<dbReference type="PROSITE" id="PS50893">
    <property type="entry name" value="ABC_TRANSPORTER_2"/>
    <property type="match status" value="1"/>
</dbReference>
<dbReference type="AlphaFoldDB" id="A0A7W7IE70"/>
<keyword evidence="2" id="KW-0813">Transport</keyword>
<dbReference type="Pfam" id="PF08352">
    <property type="entry name" value="oligo_HPY"/>
    <property type="match status" value="1"/>
</dbReference>
<proteinExistence type="inferred from homology"/>
<dbReference type="GO" id="GO:0016887">
    <property type="term" value="F:ATP hydrolysis activity"/>
    <property type="evidence" value="ECO:0007669"/>
    <property type="project" value="InterPro"/>
</dbReference>
<dbReference type="Proteomes" id="UP000549343">
    <property type="component" value="Unassembled WGS sequence"/>
</dbReference>
<dbReference type="EMBL" id="JACHMV010000001">
    <property type="protein sequence ID" value="MBB4775464.1"/>
    <property type="molecule type" value="Genomic_DNA"/>
</dbReference>
<dbReference type="InterPro" id="IPR027417">
    <property type="entry name" value="P-loop_NTPase"/>
</dbReference>
<evidence type="ECO:0000313" key="7">
    <source>
        <dbReference type="EMBL" id="GAA0593236.1"/>
    </source>
</evidence>
<dbReference type="NCBIfam" id="TIGR01727">
    <property type="entry name" value="oligo_HPY"/>
    <property type="match status" value="1"/>
</dbReference>
<keyword evidence="3" id="KW-0547">Nucleotide-binding</keyword>
<dbReference type="NCBIfam" id="NF008453">
    <property type="entry name" value="PRK11308.1"/>
    <property type="match status" value="1"/>
</dbReference>
<dbReference type="SUPFAM" id="SSF52540">
    <property type="entry name" value="P-loop containing nucleoside triphosphate hydrolases"/>
    <property type="match status" value="1"/>
</dbReference>
<gene>
    <name evidence="8" type="ORF">F4557_003882</name>
    <name evidence="7" type="ORF">GCM10009546_64460</name>
</gene>
<dbReference type="Pfam" id="PF00005">
    <property type="entry name" value="ABC_tran"/>
    <property type="match status" value="1"/>
</dbReference>
<dbReference type="SMART" id="SM00382">
    <property type="entry name" value="AAA"/>
    <property type="match status" value="1"/>
</dbReference>
<evidence type="ECO:0000313" key="9">
    <source>
        <dbReference type="Proteomes" id="UP000549343"/>
    </source>
</evidence>
<dbReference type="PANTHER" id="PTHR43776:SF7">
    <property type="entry name" value="D,D-DIPEPTIDE TRANSPORT ATP-BINDING PROTEIN DDPF-RELATED"/>
    <property type="match status" value="1"/>
</dbReference>
<evidence type="ECO:0000313" key="10">
    <source>
        <dbReference type="Proteomes" id="UP001501427"/>
    </source>
</evidence>
<evidence type="ECO:0000256" key="4">
    <source>
        <dbReference type="ARBA" id="ARBA00022840"/>
    </source>
</evidence>
<evidence type="ECO:0000259" key="6">
    <source>
        <dbReference type="PROSITE" id="PS50893"/>
    </source>
</evidence>
<evidence type="ECO:0000256" key="5">
    <source>
        <dbReference type="SAM" id="MobiDB-lite"/>
    </source>
</evidence>
<evidence type="ECO:0000313" key="8">
    <source>
        <dbReference type="EMBL" id="MBB4775464.1"/>
    </source>
</evidence>
<dbReference type="InterPro" id="IPR003439">
    <property type="entry name" value="ABC_transporter-like_ATP-bd"/>
</dbReference>
<sequence length="384" mass="41715">MSTSKTPAEKVSVDKAPAGEPRPIREGENLLEVENLGKHFPVTAGLLRRQVAAVKAVDGVSFSVRKGETLGLVGESGCGKSTTGRMIMRLLDPSFGKITFEGQDITKMSQRRLRPLRRDLQMIFQDPYSSLNPRKTVGAIVGAPFRLQNLEAEQGVKKAVQEILELVGLNPEHYNRYPHEFSGGQRQRIGIARTLALKPKLIIADEPVSALDVSVQAQVVNLLEDLQDELDLTYVVIAHDLSVVRHISDRVAVMYLGKIVELADRTDLYERPMHPYTNALLSAVPIPDPAQRGERKRIRLQGDVPSPLDPPPACRFHTRCWKAQDICKQVEPPLVELSPGHQAACHFPENTTVSATDAVAKAAVAPGAAAAGDAGSASAADSAE</sequence>
<dbReference type="InterPro" id="IPR017871">
    <property type="entry name" value="ABC_transporter-like_CS"/>
</dbReference>
<dbReference type="Gene3D" id="3.40.50.300">
    <property type="entry name" value="P-loop containing nucleotide triphosphate hydrolases"/>
    <property type="match status" value="1"/>
</dbReference>
<reference evidence="8 9" key="3">
    <citation type="submission" date="2020-08" db="EMBL/GenBank/DDBJ databases">
        <title>Sequencing the genomes of 1000 actinobacteria strains.</title>
        <authorList>
            <person name="Klenk H.-P."/>
        </authorList>
    </citation>
    <scope>NUCLEOTIDE SEQUENCE [LARGE SCALE GENOMIC DNA]</scope>
    <source>
        <strain evidence="8 9">DSM 44772</strain>
    </source>
</reference>
<dbReference type="EMBL" id="BAAAHD010000077">
    <property type="protein sequence ID" value="GAA0593236.1"/>
    <property type="molecule type" value="Genomic_DNA"/>
</dbReference>
<dbReference type="FunFam" id="3.40.50.300:FF:000016">
    <property type="entry name" value="Oligopeptide ABC transporter ATP-binding component"/>
    <property type="match status" value="1"/>
</dbReference>
<dbReference type="GO" id="GO:0015833">
    <property type="term" value="P:peptide transport"/>
    <property type="evidence" value="ECO:0007669"/>
    <property type="project" value="InterPro"/>
</dbReference>
<reference evidence="7" key="1">
    <citation type="journal article" date="2014" name="Int. J. Syst. Evol. Microbiol.">
        <title>Complete genome of a new Firmicutes species belonging to the dominant human colonic microbiota ('Ruminococcus bicirculans') reveals two chromosomes and a selective capacity to utilize plant glucans.</title>
        <authorList>
            <consortium name="NISC Comparative Sequencing Program"/>
            <person name="Wegmann U."/>
            <person name="Louis P."/>
            <person name="Goesmann A."/>
            <person name="Henrissat B."/>
            <person name="Duncan S.H."/>
            <person name="Flint H.J."/>
        </authorList>
    </citation>
    <scope>NUCLEOTIDE SEQUENCE</scope>
    <source>
        <strain evidence="7">JCM 10667</strain>
    </source>
</reference>
<dbReference type="PANTHER" id="PTHR43776">
    <property type="entry name" value="TRANSPORT ATP-BINDING PROTEIN"/>
    <property type="match status" value="1"/>
</dbReference>